<feature type="region of interest" description="Disordered" evidence="6">
    <location>
        <begin position="433"/>
        <end position="464"/>
    </location>
</feature>
<feature type="compositionally biased region" description="Basic and acidic residues" evidence="6">
    <location>
        <begin position="744"/>
        <end position="766"/>
    </location>
</feature>
<dbReference type="InterPro" id="IPR038441">
    <property type="entry name" value="THAP_Znf_sf"/>
</dbReference>
<feature type="coiled-coil region" evidence="5">
    <location>
        <begin position="603"/>
        <end position="630"/>
    </location>
</feature>
<feature type="compositionally biased region" description="Basic and acidic residues" evidence="6">
    <location>
        <begin position="776"/>
        <end position="787"/>
    </location>
</feature>
<evidence type="ECO:0000313" key="7">
    <source>
        <dbReference type="EMBL" id="KAF6202454.1"/>
    </source>
</evidence>
<feature type="compositionally biased region" description="Basic and acidic residues" evidence="6">
    <location>
        <begin position="440"/>
        <end position="451"/>
    </location>
</feature>
<dbReference type="InterPro" id="IPR006612">
    <property type="entry name" value="THAP_Znf"/>
</dbReference>
<keyword evidence="2" id="KW-0863">Zinc-finger</keyword>
<name>A0A6A4J6R3_APOLU</name>
<protein>
    <submittedName>
        <fullName evidence="7">Uncharacterized protein</fullName>
    </submittedName>
</protein>
<dbReference type="OrthoDB" id="6611034at2759"/>
<organism evidence="7 8">
    <name type="scientific">Apolygus lucorum</name>
    <name type="common">Small green plant bug</name>
    <name type="synonym">Lygocoris lucorum</name>
    <dbReference type="NCBI Taxonomy" id="248454"/>
    <lineage>
        <taxon>Eukaryota</taxon>
        <taxon>Metazoa</taxon>
        <taxon>Ecdysozoa</taxon>
        <taxon>Arthropoda</taxon>
        <taxon>Hexapoda</taxon>
        <taxon>Insecta</taxon>
        <taxon>Pterygota</taxon>
        <taxon>Neoptera</taxon>
        <taxon>Paraneoptera</taxon>
        <taxon>Hemiptera</taxon>
        <taxon>Heteroptera</taxon>
        <taxon>Panheteroptera</taxon>
        <taxon>Cimicomorpha</taxon>
        <taxon>Miridae</taxon>
        <taxon>Mirini</taxon>
        <taxon>Apolygus</taxon>
    </lineage>
</organism>
<reference evidence="7" key="1">
    <citation type="journal article" date="2021" name="Mol. Ecol. Resour.">
        <title>Apolygus lucorum genome provides insights into omnivorousness and mesophyll feeding.</title>
        <authorList>
            <person name="Liu Y."/>
            <person name="Liu H."/>
            <person name="Wang H."/>
            <person name="Huang T."/>
            <person name="Liu B."/>
            <person name="Yang B."/>
            <person name="Yin L."/>
            <person name="Li B."/>
            <person name="Zhang Y."/>
            <person name="Zhang S."/>
            <person name="Jiang F."/>
            <person name="Zhang X."/>
            <person name="Ren Y."/>
            <person name="Wang B."/>
            <person name="Wang S."/>
            <person name="Lu Y."/>
            <person name="Wu K."/>
            <person name="Fan W."/>
            <person name="Wang G."/>
        </authorList>
    </citation>
    <scope>NUCLEOTIDE SEQUENCE</scope>
    <source>
        <strain evidence="7">12Hb</strain>
    </source>
</reference>
<dbReference type="SMART" id="SM00692">
    <property type="entry name" value="DM3"/>
    <property type="match status" value="1"/>
</dbReference>
<gene>
    <name evidence="7" type="ORF">GE061_004854</name>
</gene>
<dbReference type="GO" id="GO:0008270">
    <property type="term" value="F:zinc ion binding"/>
    <property type="evidence" value="ECO:0007669"/>
    <property type="project" value="UniProtKB-KW"/>
</dbReference>
<feature type="compositionally biased region" description="Basic and acidic residues" evidence="6">
    <location>
        <begin position="198"/>
        <end position="208"/>
    </location>
</feature>
<feature type="compositionally biased region" description="Polar residues" evidence="6">
    <location>
        <begin position="452"/>
        <end position="464"/>
    </location>
</feature>
<sequence length="909" mass="103219">MSVADDALIHFIKSTSSYIKRTKMKRECCVPMCSKVYSHTFKKTQDKTTYFSFPTNEIYQRVWAKLVSRREKNGDLWMPSSSSRICSLHFEESQFRHWANYRRLLPNALPTVFPGYPDKILRRQWKIIENFRKNHPLGEETLDKSSSGSRRKGNESINGEDSVQDEVDDSHQSESEISKLKRHTEEGGQDEDYAEDSEVPKHSEESKPFKKRRIDSELQVNGNVLEGEFNTGGQRSKTTKSSFSEINSHSSQILAACEPIVKIQRLEKEQLDSMLGRGKRKKMRSVKLEYDSDASKVANDSPTDEDYIPQEEFSRKPPEKSNTSRPKNPEWNQRLEEERYDSEESQVSKKPPERGTSSKAKSVQVIRKQEEETSDFDDSMIMKKMKVMQQQIKWKDERLFTLNQKAVSERNARLKAEKELGFLKDYMKSLSLEVPNPSESDLKSVDLDSNRSTETPNKSASSSELELMSTIKRLKEVIATKDKCLVELSKNKKPISVRNDYGALQGDWHPKNRFVQTVKKILEDSLDGDDQALFLLDQLESYGNDDVENFRMTTIKKCVEWKLMNARGYESVRQMGILALPSSKLLRDHVDILTETGVTAREEVGVESDLGELEDEIEEEEDDNKNVNKLPSSPKKIQIKKTSFLSSLQSPEEDEMLKVIGKTRQKFMKELQLSSSSIKVDVGNIRKSPQTKTIEQKKKSDALKCDSAKVGNQSGVSKQPFRMELSSGILIEEIKPADENSPVKSEKASVDKRATDVSKESKDDGKNVSSNSKDAGQNKEDGSKNSKVEVLIDEDPTSENLDQDVNCADIDNDPELASEDMPKRASKGGHSATEYTEEAATEVMVEPASDVIEPVSEDLMEDLVETVTEEMAEQDSEGRLNSSDLKDEIHEERLPAGCYIEEVRSSDDD</sequence>
<dbReference type="GO" id="GO:0003677">
    <property type="term" value="F:DNA binding"/>
    <property type="evidence" value="ECO:0007669"/>
    <property type="project" value="UniProtKB-UniRule"/>
</dbReference>
<dbReference type="PROSITE" id="PS50950">
    <property type="entry name" value="ZF_THAP"/>
    <property type="match status" value="1"/>
</dbReference>
<feature type="compositionally biased region" description="Basic and acidic residues" evidence="6">
    <location>
        <begin position="694"/>
        <end position="707"/>
    </location>
</feature>
<feature type="region of interest" description="Disordered" evidence="6">
    <location>
        <begin position="270"/>
        <end position="377"/>
    </location>
</feature>
<keyword evidence="4" id="KW-0238">DNA-binding</keyword>
<feature type="compositionally biased region" description="Acidic residues" evidence="6">
    <location>
        <begin position="187"/>
        <end position="197"/>
    </location>
</feature>
<dbReference type="AlphaFoldDB" id="A0A6A4J6R3"/>
<evidence type="ECO:0000256" key="4">
    <source>
        <dbReference type="ARBA" id="ARBA00023125"/>
    </source>
</evidence>
<evidence type="ECO:0000256" key="6">
    <source>
        <dbReference type="SAM" id="MobiDB-lite"/>
    </source>
</evidence>
<feature type="compositionally biased region" description="Basic and acidic residues" evidence="6">
    <location>
        <begin position="884"/>
        <end position="894"/>
    </location>
</feature>
<evidence type="ECO:0000256" key="1">
    <source>
        <dbReference type="ARBA" id="ARBA00022723"/>
    </source>
</evidence>
<dbReference type="Pfam" id="PF05485">
    <property type="entry name" value="THAP"/>
    <property type="match status" value="1"/>
</dbReference>
<keyword evidence="1" id="KW-0479">Metal-binding</keyword>
<feature type="region of interest" description="Disordered" evidence="6">
    <location>
        <begin position="868"/>
        <end position="896"/>
    </location>
</feature>
<feature type="compositionally biased region" description="Basic and acidic residues" evidence="6">
    <location>
        <begin position="169"/>
        <end position="186"/>
    </location>
</feature>
<evidence type="ECO:0000256" key="2">
    <source>
        <dbReference type="ARBA" id="ARBA00022771"/>
    </source>
</evidence>
<dbReference type="InterPro" id="IPR052224">
    <property type="entry name" value="THAP_domain_protein"/>
</dbReference>
<dbReference type="Proteomes" id="UP000466442">
    <property type="component" value="Linkage Group LG12"/>
</dbReference>
<evidence type="ECO:0000313" key="8">
    <source>
        <dbReference type="Proteomes" id="UP000466442"/>
    </source>
</evidence>
<feature type="compositionally biased region" description="Polar residues" evidence="6">
    <location>
        <begin position="231"/>
        <end position="253"/>
    </location>
</feature>
<evidence type="ECO:0000256" key="3">
    <source>
        <dbReference type="ARBA" id="ARBA00022833"/>
    </source>
</evidence>
<feature type="region of interest" description="Disordered" evidence="6">
    <location>
        <begin position="137"/>
        <end position="253"/>
    </location>
</feature>
<feature type="region of interest" description="Disordered" evidence="6">
    <location>
        <begin position="689"/>
        <end position="721"/>
    </location>
</feature>
<proteinExistence type="predicted"/>
<dbReference type="EMBL" id="WIXP02000012">
    <property type="protein sequence ID" value="KAF6202454.1"/>
    <property type="molecule type" value="Genomic_DNA"/>
</dbReference>
<keyword evidence="5" id="KW-0175">Coiled coil</keyword>
<accession>A0A6A4J6R3</accession>
<evidence type="ECO:0000256" key="5">
    <source>
        <dbReference type="SAM" id="Coils"/>
    </source>
</evidence>
<keyword evidence="3" id="KW-0862">Zinc</keyword>
<keyword evidence="8" id="KW-1185">Reference proteome</keyword>
<dbReference type="PANTHER" id="PTHR46927">
    <property type="entry name" value="AGAP005574-PA"/>
    <property type="match status" value="1"/>
</dbReference>
<feature type="region of interest" description="Disordered" evidence="6">
    <location>
        <begin position="733"/>
        <end position="853"/>
    </location>
</feature>
<dbReference type="SMART" id="SM00980">
    <property type="entry name" value="THAP"/>
    <property type="match status" value="1"/>
</dbReference>
<dbReference type="SUPFAM" id="SSF57716">
    <property type="entry name" value="Glucocorticoid receptor-like (DNA-binding domain)"/>
    <property type="match status" value="1"/>
</dbReference>
<dbReference type="Gene3D" id="6.20.210.20">
    <property type="entry name" value="THAP domain"/>
    <property type="match status" value="1"/>
</dbReference>
<comment type="caution">
    <text evidence="7">The sequence shown here is derived from an EMBL/GenBank/DDBJ whole genome shotgun (WGS) entry which is preliminary data.</text>
</comment>
<dbReference type="PANTHER" id="PTHR46927:SF3">
    <property type="entry name" value="THAP-TYPE DOMAIN-CONTAINING PROTEIN"/>
    <property type="match status" value="1"/>
</dbReference>